<keyword evidence="10" id="KW-1185">Reference proteome</keyword>
<dbReference type="InterPro" id="IPR051447">
    <property type="entry name" value="Lipoprotein-release_system"/>
</dbReference>
<feature type="transmembrane region" description="Helical" evidence="7">
    <location>
        <begin position="399"/>
        <end position="417"/>
    </location>
</feature>
<dbReference type="PANTHER" id="PTHR30489:SF0">
    <property type="entry name" value="LIPOPROTEIN-RELEASING SYSTEM TRANSMEMBRANE PROTEIN LOLE"/>
    <property type="match status" value="1"/>
</dbReference>
<gene>
    <name evidence="9" type="ORF">NCTC10738_02558</name>
</gene>
<sequence length="867" mass="94446">MNDTGALTTIKLAWQALKVTLAHYRKAPPQAGAILLGVVLAVTLLIGVKATNDNAINSYREAGEALGQQASLFITPKARGASLDEALYFQLRQSGIQALPVISGVLDDAQGRQWQVEGSDIIAALGTFEQKGNGRNHLPLNRLLAGEPIIVMSDSLHQGLKALPTLSLGGRTLEVLALADSQQLGNRLYLDISLAQQLLKREGTLSYIALFGEPQRLKERLKQSGVPLGKLNISEQDKGAALTALTRSFHLNLNAMGMLAFVVGLFIAYNGVRYSLMKRRRLLLLLLKQGLGRRALMLALLLELLLLVFIGSASGFILALQLSQWLQPMVALTLEQLYGATLLPGNWRWQWLAEGAGLTLIAALLACVPLYLELCHQSLAQNTQSQWHAHRHRSMHKRLFLIGVALLALTALLYPLSQTHQHSLGLMGLLTLAIPLLLPQLLQSLLGLLARLFPSGLSKYAIADTRELVAPLALAMMALLLALCANIAMNTLVGSFDKTLRSWLDTRLHAELYIRPGAGNMASLEHFLEQQAPGLAHFYQWQAPFYAKGSGNTLEINLISRDADSIARTTALKTPAQVTFQEQVASKEQVQGAQNKQQQALLTVIQGQALAISEPLALTLGLAPGDKLSLCPEKECKTPLTLPISAIYYDYGNPKGEVLLAQSLWHRLKLPTEAVSLAVSGIATSAERAKGAGLTSIAALERALIQELGLSPVQVYSQQKIRDEAIRVFNKTFSITLVLNTLTLLVAAVGLFSAVLMLTQSRQASLAMLRSLGLTRGRLLSMLLLQMLLVVLLTCLLALPMGAILGYLLIHKVTLQAFGWTIAMQWDWLAYGRVVLLSLLCCILAVIVPLYWQSRRSLVSSLQQEVL</sequence>
<feature type="transmembrane region" description="Helical" evidence="7">
    <location>
        <begin position="468"/>
        <end position="489"/>
    </location>
</feature>
<feature type="transmembrane region" description="Helical" evidence="7">
    <location>
        <begin position="351"/>
        <end position="372"/>
    </location>
</feature>
<proteinExistence type="inferred from homology"/>
<evidence type="ECO:0000256" key="3">
    <source>
        <dbReference type="ARBA" id="ARBA00022475"/>
    </source>
</evidence>
<evidence type="ECO:0000256" key="6">
    <source>
        <dbReference type="ARBA" id="ARBA00023136"/>
    </source>
</evidence>
<keyword evidence="6 7" id="KW-0472">Membrane</keyword>
<evidence type="ECO:0000256" key="1">
    <source>
        <dbReference type="ARBA" id="ARBA00004651"/>
    </source>
</evidence>
<dbReference type="AlphaFoldDB" id="A0A380ABV0"/>
<feature type="transmembrane region" description="Helical" evidence="7">
    <location>
        <begin position="737"/>
        <end position="758"/>
    </location>
</feature>
<comment type="similarity">
    <text evidence="2">Belongs to the ABC-4 integral membrane protein family. LolC/E subfamily.</text>
</comment>
<dbReference type="RefSeq" id="WP_115389832.1">
    <property type="nucleotide sequence ID" value="NZ_JADZHC010000072.1"/>
</dbReference>
<feature type="domain" description="ABC3 transporter permease C-terminal" evidence="8">
    <location>
        <begin position="256"/>
        <end position="378"/>
    </location>
</feature>
<dbReference type="EMBL" id="UGYO01000001">
    <property type="protein sequence ID" value="SUI77114.1"/>
    <property type="molecule type" value="Genomic_DNA"/>
</dbReference>
<comment type="subcellular location">
    <subcellularLocation>
        <location evidence="1">Cell membrane</location>
        <topology evidence="1">Multi-pass membrane protein</topology>
    </subcellularLocation>
</comment>
<feature type="transmembrane region" description="Helical" evidence="7">
    <location>
        <begin position="830"/>
        <end position="852"/>
    </location>
</feature>
<feature type="domain" description="ABC3 transporter permease C-terminal" evidence="8">
    <location>
        <begin position="739"/>
        <end position="852"/>
    </location>
</feature>
<evidence type="ECO:0000256" key="5">
    <source>
        <dbReference type="ARBA" id="ARBA00022989"/>
    </source>
</evidence>
<keyword evidence="4 7" id="KW-0812">Transmembrane</keyword>
<keyword evidence="9" id="KW-0449">Lipoprotein</keyword>
<protein>
    <submittedName>
        <fullName evidence="9">Lipoprotein releasing system, transmembrane protein, LolC/E family</fullName>
    </submittedName>
</protein>
<dbReference type="GO" id="GO:0098797">
    <property type="term" value="C:plasma membrane protein complex"/>
    <property type="evidence" value="ECO:0007669"/>
    <property type="project" value="TreeGrafter"/>
</dbReference>
<dbReference type="GO" id="GO:0044874">
    <property type="term" value="P:lipoprotein localization to outer membrane"/>
    <property type="evidence" value="ECO:0007669"/>
    <property type="project" value="TreeGrafter"/>
</dbReference>
<keyword evidence="5 7" id="KW-1133">Transmembrane helix</keyword>
<dbReference type="Pfam" id="PF02687">
    <property type="entry name" value="FtsX"/>
    <property type="match status" value="2"/>
</dbReference>
<evidence type="ECO:0000256" key="4">
    <source>
        <dbReference type="ARBA" id="ARBA00022692"/>
    </source>
</evidence>
<feature type="transmembrane region" description="Helical" evidence="7">
    <location>
        <begin position="779"/>
        <end position="810"/>
    </location>
</feature>
<keyword evidence="3" id="KW-1003">Cell membrane</keyword>
<dbReference type="Proteomes" id="UP000254069">
    <property type="component" value="Unassembled WGS sequence"/>
</dbReference>
<dbReference type="PANTHER" id="PTHR30489">
    <property type="entry name" value="LIPOPROTEIN-RELEASING SYSTEM TRANSMEMBRANE PROTEIN LOLE"/>
    <property type="match status" value="1"/>
</dbReference>
<evidence type="ECO:0000256" key="2">
    <source>
        <dbReference type="ARBA" id="ARBA00005236"/>
    </source>
</evidence>
<evidence type="ECO:0000259" key="8">
    <source>
        <dbReference type="Pfam" id="PF02687"/>
    </source>
</evidence>
<evidence type="ECO:0000313" key="9">
    <source>
        <dbReference type="EMBL" id="SUI77114.1"/>
    </source>
</evidence>
<evidence type="ECO:0000256" key="7">
    <source>
        <dbReference type="SAM" id="Phobius"/>
    </source>
</evidence>
<reference evidence="9 10" key="1">
    <citation type="submission" date="2018-06" db="EMBL/GenBank/DDBJ databases">
        <authorList>
            <consortium name="Pathogen Informatics"/>
            <person name="Doyle S."/>
        </authorList>
    </citation>
    <scope>NUCLEOTIDE SEQUENCE [LARGE SCALE GENOMIC DNA]</scope>
    <source>
        <strain evidence="9 10">NCTC10738</strain>
    </source>
</reference>
<evidence type="ECO:0000313" key="10">
    <source>
        <dbReference type="Proteomes" id="UP000254069"/>
    </source>
</evidence>
<dbReference type="InterPro" id="IPR003838">
    <property type="entry name" value="ABC3_permease_C"/>
</dbReference>
<name>A0A380ABV0_9GAMM</name>
<feature type="transmembrane region" description="Helical" evidence="7">
    <location>
        <begin position="423"/>
        <end position="448"/>
    </location>
</feature>
<accession>A0A380ABV0</accession>
<feature type="transmembrane region" description="Helical" evidence="7">
    <location>
        <begin position="296"/>
        <end position="320"/>
    </location>
</feature>
<organism evidence="9 10">
    <name type="scientific">Shewanella algae</name>
    <dbReference type="NCBI Taxonomy" id="38313"/>
    <lineage>
        <taxon>Bacteria</taxon>
        <taxon>Pseudomonadati</taxon>
        <taxon>Pseudomonadota</taxon>
        <taxon>Gammaproteobacteria</taxon>
        <taxon>Alteromonadales</taxon>
        <taxon>Shewanellaceae</taxon>
        <taxon>Shewanella</taxon>
    </lineage>
</organism>
<feature type="transmembrane region" description="Helical" evidence="7">
    <location>
        <begin position="255"/>
        <end position="276"/>
    </location>
</feature>